<dbReference type="OrthoDB" id="409189at2759"/>
<dbReference type="InterPro" id="IPR050795">
    <property type="entry name" value="Asn_Synthetase"/>
</dbReference>
<feature type="active site" description="For GATase activity" evidence="11">
    <location>
        <position position="2"/>
    </location>
</feature>
<dbReference type="GO" id="GO:0006529">
    <property type="term" value="P:asparagine biosynthetic process"/>
    <property type="evidence" value="ECO:0007669"/>
    <property type="project" value="UniProtKB-KW"/>
</dbReference>
<dbReference type="InterPro" id="IPR014729">
    <property type="entry name" value="Rossmann-like_a/b/a_fold"/>
</dbReference>
<gene>
    <name evidence="16" type="ORF">EBH_0020810</name>
</gene>
<evidence type="ECO:0000256" key="1">
    <source>
        <dbReference type="ARBA" id="ARBA00012737"/>
    </source>
</evidence>
<dbReference type="InterPro" id="IPR017932">
    <property type="entry name" value="GATase_2_dom"/>
</dbReference>
<name>U6LGZ7_9EIME</name>
<keyword evidence="3 11" id="KW-0028">Amino-acid biosynthesis</keyword>
<evidence type="ECO:0000256" key="6">
    <source>
        <dbReference type="ARBA" id="ARBA00022888"/>
    </source>
</evidence>
<evidence type="ECO:0000256" key="5">
    <source>
        <dbReference type="ARBA" id="ARBA00022840"/>
    </source>
</evidence>
<evidence type="ECO:0000256" key="14">
    <source>
        <dbReference type="SAM" id="MobiDB-lite"/>
    </source>
</evidence>
<dbReference type="CDD" id="cd01991">
    <property type="entry name" value="Asn_synthase_B_C"/>
    <property type="match status" value="1"/>
</dbReference>
<keyword evidence="17" id="KW-1185">Reference proteome</keyword>
<reference evidence="16" key="1">
    <citation type="submission" date="2013-10" db="EMBL/GenBank/DDBJ databases">
        <title>Genomic analysis of the causative agents of coccidiosis in chickens.</title>
        <authorList>
            <person name="Reid A.J."/>
            <person name="Blake D."/>
            <person name="Billington K."/>
            <person name="Browne H."/>
            <person name="Dunn M."/>
            <person name="Hung S."/>
            <person name="Kawahara F."/>
            <person name="Miranda-Saavedra D."/>
            <person name="Mourier T."/>
            <person name="Nagra H."/>
            <person name="Otto T.D."/>
            <person name="Rawlings N."/>
            <person name="Sanchez A."/>
            <person name="Sanders M."/>
            <person name="Subramaniam C."/>
            <person name="Tay Y."/>
            <person name="Dear P."/>
            <person name="Doerig C."/>
            <person name="Gruber A."/>
            <person name="Parkinson J."/>
            <person name="Shirley M."/>
            <person name="Wan K.L."/>
            <person name="Berriman M."/>
            <person name="Tomley F."/>
            <person name="Pain A."/>
        </authorList>
    </citation>
    <scope>NUCLEOTIDE SEQUENCE [LARGE SCALE GENOMIC DNA]</scope>
    <source>
        <strain evidence="16">Houghton</strain>
    </source>
</reference>
<dbReference type="PANTHER" id="PTHR11772:SF2">
    <property type="entry name" value="ASPARAGINE SYNTHETASE [GLUTAMINE-HYDROLYZING]"/>
    <property type="match status" value="1"/>
</dbReference>
<dbReference type="VEuPathDB" id="ToxoDB:EBH_0020810"/>
<feature type="site" description="Important for beta-aspartyl-AMP intermediate formation" evidence="13">
    <location>
        <position position="361"/>
    </location>
</feature>
<dbReference type="Pfam" id="PF00733">
    <property type="entry name" value="Asn_synthase"/>
    <property type="match status" value="2"/>
</dbReference>
<evidence type="ECO:0000259" key="15">
    <source>
        <dbReference type="PROSITE" id="PS51278"/>
    </source>
</evidence>
<dbReference type="Gene3D" id="3.40.50.620">
    <property type="entry name" value="HUPs"/>
    <property type="match status" value="1"/>
</dbReference>
<keyword evidence="6 11" id="KW-0061">Asparagine biosynthesis</keyword>
<dbReference type="InterPro" id="IPR029055">
    <property type="entry name" value="Ntn_hydrolases_N"/>
</dbReference>
<dbReference type="InterPro" id="IPR006426">
    <property type="entry name" value="Asn_synth_AEB"/>
</dbReference>
<feature type="compositionally biased region" description="Low complexity" evidence="14">
    <location>
        <begin position="436"/>
        <end position="458"/>
    </location>
</feature>
<dbReference type="EC" id="6.3.5.4" evidence="1"/>
<dbReference type="PANTHER" id="PTHR11772">
    <property type="entry name" value="ASPARAGINE SYNTHETASE"/>
    <property type="match status" value="1"/>
</dbReference>
<evidence type="ECO:0000256" key="9">
    <source>
        <dbReference type="ARBA" id="ARBA00048741"/>
    </source>
</evidence>
<comment type="catalytic activity">
    <reaction evidence="9">
        <text>L-aspartate + L-glutamine + ATP + H2O = L-asparagine + L-glutamate + AMP + diphosphate + H(+)</text>
        <dbReference type="Rhea" id="RHEA:12228"/>
        <dbReference type="ChEBI" id="CHEBI:15377"/>
        <dbReference type="ChEBI" id="CHEBI:15378"/>
        <dbReference type="ChEBI" id="CHEBI:29985"/>
        <dbReference type="ChEBI" id="CHEBI:29991"/>
        <dbReference type="ChEBI" id="CHEBI:30616"/>
        <dbReference type="ChEBI" id="CHEBI:33019"/>
        <dbReference type="ChEBI" id="CHEBI:58048"/>
        <dbReference type="ChEBI" id="CHEBI:58359"/>
        <dbReference type="ChEBI" id="CHEBI:456215"/>
        <dbReference type="EC" id="6.3.5.4"/>
    </reaction>
</comment>
<accession>U6LGZ7</accession>
<comment type="pathway">
    <text evidence="8">Amino-acid biosynthesis.</text>
</comment>
<dbReference type="Gene3D" id="3.60.20.10">
    <property type="entry name" value="Glutamine Phosphoribosylpyrophosphate, subunit 1, domain 1"/>
    <property type="match status" value="1"/>
</dbReference>
<feature type="binding site" evidence="12">
    <location>
        <position position="285"/>
    </location>
    <ligand>
        <name>ATP</name>
        <dbReference type="ChEBI" id="CHEBI:30616"/>
    </ligand>
</feature>
<sequence length="609" mass="67322">MCGVTAVLLSPLDPSALRQLCLSRSKLIRHRGPDWNGIDVISYGGERIHALAHERLSIVDPTSGKQPLNDPEGRVVCIANGEIYNHLQLRERLPAEEAAKLQTQSDCQVIPSLFKYFGRGFVSQLEGDFATIVVDRKTGDFLVARDPIGISPLYVGHSANGSIWFSSEVKALQQDCVRVREFPPGHSFFFKASKASGIMERFYKPQWMQPEAPIPTATCDLARLREELERAVSKRMMCDVPFGVLLYGGIDSAIIAAIVCRLYNERFKREQNQHFWTPKIHSFAIGVKGSRDLECSRMVAEHVGCTHHEFTFEPQEAIDALSDVIYMIESYDVLTVRAALLNYFLYRLIKSIGVKMVITGEGATDLFGCAGDMQEEPDDTALHKAIVKRLSDMHFTDSLRANKASMSWGVEARVPYLDVNFVEYAMSIGPAEKRCTSPTSNASSSSSGSNSSLLPGPSQAAGGPSNSTNNNNNNNNSSSNSSSSSSSKEGRVRLPKQLLRDAYRDELPQFIVDRICVDNQFGVSGQWTTALQRHANEKVSDLMLDNADLVFPYNPPTSKEAYLYRSLFSKHFTDQSVAKIVPGAQAENACSPAIKVLNTIINPTEICDC</sequence>
<evidence type="ECO:0000256" key="8">
    <source>
        <dbReference type="ARBA" id="ARBA00029440"/>
    </source>
</evidence>
<dbReference type="GO" id="GO:0004066">
    <property type="term" value="F:asparagine synthase (glutamine-hydrolyzing) activity"/>
    <property type="evidence" value="ECO:0007669"/>
    <property type="project" value="UniProtKB-EC"/>
</dbReference>
<dbReference type="Proteomes" id="UP000030750">
    <property type="component" value="Unassembled WGS sequence"/>
</dbReference>
<keyword evidence="5 10" id="KW-0067">ATP-binding</keyword>
<dbReference type="CDD" id="cd00712">
    <property type="entry name" value="AsnB"/>
    <property type="match status" value="1"/>
</dbReference>
<dbReference type="AlphaFoldDB" id="U6LGZ7"/>
<evidence type="ECO:0000256" key="11">
    <source>
        <dbReference type="PIRSR" id="PIRSR001589-1"/>
    </source>
</evidence>
<dbReference type="PIRSF" id="PIRSF001589">
    <property type="entry name" value="Asn_synthetase_glu-h"/>
    <property type="match status" value="1"/>
</dbReference>
<dbReference type="GO" id="GO:0005829">
    <property type="term" value="C:cytosol"/>
    <property type="evidence" value="ECO:0007669"/>
    <property type="project" value="TreeGrafter"/>
</dbReference>
<reference evidence="16" key="2">
    <citation type="submission" date="2013-10" db="EMBL/GenBank/DDBJ databases">
        <authorList>
            <person name="Aslett M."/>
        </authorList>
    </citation>
    <scope>NUCLEOTIDE SEQUENCE [LARGE SCALE GENOMIC DNA]</scope>
    <source>
        <strain evidence="16">Houghton</strain>
    </source>
</reference>
<dbReference type="Pfam" id="PF13537">
    <property type="entry name" value="GATase_7"/>
    <property type="match status" value="1"/>
</dbReference>
<evidence type="ECO:0000256" key="2">
    <source>
        <dbReference type="ARBA" id="ARBA00022598"/>
    </source>
</evidence>
<keyword evidence="4 10" id="KW-0547">Nucleotide-binding</keyword>
<evidence type="ECO:0000256" key="3">
    <source>
        <dbReference type="ARBA" id="ARBA00022605"/>
    </source>
</evidence>
<feature type="binding site" evidence="12">
    <location>
        <position position="106"/>
    </location>
    <ligand>
        <name>L-glutamine</name>
        <dbReference type="ChEBI" id="CHEBI:58359"/>
    </ligand>
</feature>
<evidence type="ECO:0000313" key="17">
    <source>
        <dbReference type="Proteomes" id="UP000030750"/>
    </source>
</evidence>
<protein>
    <recommendedName>
        <fullName evidence="1">asparagine synthase (glutamine-hydrolyzing)</fullName>
        <ecNumber evidence="1">6.3.5.4</ecNumber>
    </recommendedName>
</protein>
<evidence type="ECO:0000256" key="7">
    <source>
        <dbReference type="ARBA" id="ARBA00022962"/>
    </source>
</evidence>
<dbReference type="GO" id="GO:0005524">
    <property type="term" value="F:ATP binding"/>
    <property type="evidence" value="ECO:0007669"/>
    <property type="project" value="UniProtKB-KW"/>
</dbReference>
<dbReference type="PROSITE" id="PS51278">
    <property type="entry name" value="GATASE_TYPE_2"/>
    <property type="match status" value="1"/>
</dbReference>
<feature type="region of interest" description="Disordered" evidence="14">
    <location>
        <begin position="433"/>
        <end position="492"/>
    </location>
</feature>
<dbReference type="InterPro" id="IPR033738">
    <property type="entry name" value="AsnB_N"/>
</dbReference>
<feature type="binding site" evidence="12">
    <location>
        <position position="245"/>
    </location>
    <ligand>
        <name>ATP</name>
        <dbReference type="ChEBI" id="CHEBI:30616"/>
    </ligand>
</feature>
<dbReference type="EMBL" id="HG711179">
    <property type="protein sequence ID" value="CDJ48508.1"/>
    <property type="molecule type" value="Genomic_DNA"/>
</dbReference>
<feature type="compositionally biased region" description="Low complexity" evidence="14">
    <location>
        <begin position="465"/>
        <end position="487"/>
    </location>
</feature>
<evidence type="ECO:0000256" key="12">
    <source>
        <dbReference type="PIRSR" id="PIRSR001589-2"/>
    </source>
</evidence>
<evidence type="ECO:0000313" key="16">
    <source>
        <dbReference type="EMBL" id="CDJ48508.1"/>
    </source>
</evidence>
<evidence type="ECO:0000256" key="13">
    <source>
        <dbReference type="PIRSR" id="PIRSR001589-3"/>
    </source>
</evidence>
<keyword evidence="7 11" id="KW-0315">Glutamine amidotransferase</keyword>
<dbReference type="SUPFAM" id="SSF52402">
    <property type="entry name" value="Adenine nucleotide alpha hydrolases-like"/>
    <property type="match status" value="1"/>
</dbReference>
<dbReference type="SUPFAM" id="SSF56235">
    <property type="entry name" value="N-terminal nucleophile aminohydrolases (Ntn hydrolases)"/>
    <property type="match status" value="1"/>
</dbReference>
<proteinExistence type="predicted"/>
<dbReference type="InterPro" id="IPR001962">
    <property type="entry name" value="Asn_synthase"/>
</dbReference>
<feature type="domain" description="Glutamine amidotransferase type-2" evidence="15">
    <location>
        <begin position="2"/>
        <end position="193"/>
    </location>
</feature>
<evidence type="ECO:0000256" key="4">
    <source>
        <dbReference type="ARBA" id="ARBA00022741"/>
    </source>
</evidence>
<organism evidence="16 17">
    <name type="scientific">Eimeria brunetti</name>
    <dbReference type="NCBI Taxonomy" id="51314"/>
    <lineage>
        <taxon>Eukaryota</taxon>
        <taxon>Sar</taxon>
        <taxon>Alveolata</taxon>
        <taxon>Apicomplexa</taxon>
        <taxon>Conoidasida</taxon>
        <taxon>Coccidia</taxon>
        <taxon>Eucoccidiorida</taxon>
        <taxon>Eimeriorina</taxon>
        <taxon>Eimeriidae</taxon>
        <taxon>Eimeria</taxon>
    </lineage>
</organism>
<evidence type="ECO:0000256" key="10">
    <source>
        <dbReference type="PIRNR" id="PIRNR001589"/>
    </source>
</evidence>
<keyword evidence="2" id="KW-0436">Ligase</keyword>